<dbReference type="Gene3D" id="3.40.630.30">
    <property type="match status" value="1"/>
</dbReference>
<dbReference type="PANTHER" id="PTHR43792">
    <property type="entry name" value="GNAT FAMILY, PUTATIVE (AFU_ORTHOLOGUE AFUA_3G00765)-RELATED-RELATED"/>
    <property type="match status" value="1"/>
</dbReference>
<organism evidence="2 3">
    <name type="scientific">Paraburkholderia acidicola</name>
    <dbReference type="NCBI Taxonomy" id="1912599"/>
    <lineage>
        <taxon>Bacteria</taxon>
        <taxon>Pseudomonadati</taxon>
        <taxon>Pseudomonadota</taxon>
        <taxon>Betaproteobacteria</taxon>
        <taxon>Burkholderiales</taxon>
        <taxon>Burkholderiaceae</taxon>
        <taxon>Paraburkholderia</taxon>
    </lineage>
</organism>
<dbReference type="SUPFAM" id="SSF55729">
    <property type="entry name" value="Acyl-CoA N-acyltransferases (Nat)"/>
    <property type="match status" value="1"/>
</dbReference>
<dbReference type="InterPro" id="IPR016181">
    <property type="entry name" value="Acyl_CoA_acyltransferase"/>
</dbReference>
<gene>
    <name evidence="2" type="ORF">N0A02_01815</name>
</gene>
<proteinExistence type="predicted"/>
<accession>A0ABV1LFU9</accession>
<reference evidence="2 3" key="1">
    <citation type="journal article" date="2024" name="Chem. Sci.">
        <title>Discovery of a lagriamide polyketide by integrated genome mining, isotopic labeling, and untargeted metabolomics.</title>
        <authorList>
            <person name="Fergusson C.H."/>
            <person name="Saulog J."/>
            <person name="Paulo B.S."/>
            <person name="Wilson D.M."/>
            <person name="Liu D.Y."/>
            <person name="Morehouse N.J."/>
            <person name="Waterworth S."/>
            <person name="Barkei J."/>
            <person name="Gray C.A."/>
            <person name="Kwan J.C."/>
            <person name="Eustaquio A.S."/>
            <person name="Linington R.G."/>
        </authorList>
    </citation>
    <scope>NUCLEOTIDE SEQUENCE [LARGE SCALE GENOMIC DNA]</scope>
    <source>
        <strain evidence="2 3">RL17-338-BIF-B</strain>
    </source>
</reference>
<dbReference type="EMBL" id="JAOALG010000001">
    <property type="protein sequence ID" value="MEQ5838178.1"/>
    <property type="molecule type" value="Genomic_DNA"/>
</dbReference>
<protein>
    <submittedName>
        <fullName evidence="2">GNAT family N-acetyltransferase</fullName>
    </submittedName>
</protein>
<dbReference type="InterPro" id="IPR000182">
    <property type="entry name" value="GNAT_dom"/>
</dbReference>
<sequence length="172" mass="19120">MLPSLDTARLLLRPRTLDDLEACMEMDRDPEVTRHIPGPWHDPVAHRRFVEERTTCAYPAGLGYWSIFERQVPGRFVGWVLLIPENAVGPDVEIGWRLVRDAWGRGIASEAADAVVRHAFETVGLNEIVAGIAQGNAASRHLATKLGMRCAQDATPDAEGYIYYRLARVLSG</sequence>
<comment type="caution">
    <text evidence="2">The sequence shown here is derived from an EMBL/GenBank/DDBJ whole genome shotgun (WGS) entry which is preliminary data.</text>
</comment>
<evidence type="ECO:0000313" key="2">
    <source>
        <dbReference type="EMBL" id="MEQ5838178.1"/>
    </source>
</evidence>
<feature type="domain" description="N-acetyltransferase" evidence="1">
    <location>
        <begin position="10"/>
        <end position="168"/>
    </location>
</feature>
<evidence type="ECO:0000313" key="3">
    <source>
        <dbReference type="Proteomes" id="UP001469089"/>
    </source>
</evidence>
<name>A0ABV1LFU9_9BURK</name>
<keyword evidence="3" id="KW-1185">Reference proteome</keyword>
<dbReference type="PANTHER" id="PTHR43792:SF1">
    <property type="entry name" value="N-ACETYLTRANSFERASE DOMAIN-CONTAINING PROTEIN"/>
    <property type="match status" value="1"/>
</dbReference>
<dbReference type="Pfam" id="PF13302">
    <property type="entry name" value="Acetyltransf_3"/>
    <property type="match status" value="1"/>
</dbReference>
<dbReference type="PROSITE" id="PS51186">
    <property type="entry name" value="GNAT"/>
    <property type="match status" value="1"/>
</dbReference>
<dbReference type="Proteomes" id="UP001469089">
    <property type="component" value="Unassembled WGS sequence"/>
</dbReference>
<dbReference type="InterPro" id="IPR051531">
    <property type="entry name" value="N-acetyltransferase"/>
</dbReference>
<evidence type="ECO:0000259" key="1">
    <source>
        <dbReference type="PROSITE" id="PS51186"/>
    </source>
</evidence>
<dbReference type="RefSeq" id="WP_349541038.1">
    <property type="nucleotide sequence ID" value="NZ_JAOALG010000001.1"/>
</dbReference>